<evidence type="ECO:0000313" key="1">
    <source>
        <dbReference type="EMBL" id="SDH63592.1"/>
    </source>
</evidence>
<proteinExistence type="predicted"/>
<protein>
    <submittedName>
        <fullName evidence="1">Glycosyl transferases group 1</fullName>
    </submittedName>
</protein>
<dbReference type="Proteomes" id="UP000199009">
    <property type="component" value="Chromosome I"/>
</dbReference>
<reference evidence="1 2" key="1">
    <citation type="submission" date="2016-10" db="EMBL/GenBank/DDBJ databases">
        <authorList>
            <person name="de Groot N.N."/>
        </authorList>
    </citation>
    <scope>NUCLEOTIDE SEQUENCE [LARGE SCALE GENOMIC DNA]</scope>
    <source>
        <strain evidence="1 2">DSM 23142</strain>
    </source>
</reference>
<dbReference type="AlphaFoldDB" id="A0A1G8E0U3"/>
<evidence type="ECO:0000313" key="2">
    <source>
        <dbReference type="Proteomes" id="UP000199009"/>
    </source>
</evidence>
<name>A0A1G8E0U3_9MICO</name>
<dbReference type="EMBL" id="LT629692">
    <property type="protein sequence ID" value="SDH63592.1"/>
    <property type="molecule type" value="Genomic_DNA"/>
</dbReference>
<keyword evidence="1" id="KW-0808">Transferase</keyword>
<accession>A0A1G8E0U3</accession>
<dbReference type="GO" id="GO:0016740">
    <property type="term" value="F:transferase activity"/>
    <property type="evidence" value="ECO:0007669"/>
    <property type="project" value="UniProtKB-KW"/>
</dbReference>
<dbReference type="SUPFAM" id="SSF53756">
    <property type="entry name" value="UDP-Glycosyltransferase/glycogen phosphorylase"/>
    <property type="match status" value="1"/>
</dbReference>
<keyword evidence="2" id="KW-1185">Reference proteome</keyword>
<dbReference type="Gene3D" id="3.40.50.2000">
    <property type="entry name" value="Glycogen Phosphorylase B"/>
    <property type="match status" value="1"/>
</dbReference>
<organism evidence="1 2">
    <name type="scientific">Microbacterium pygmaeum</name>
    <dbReference type="NCBI Taxonomy" id="370764"/>
    <lineage>
        <taxon>Bacteria</taxon>
        <taxon>Bacillati</taxon>
        <taxon>Actinomycetota</taxon>
        <taxon>Actinomycetes</taxon>
        <taxon>Micrococcales</taxon>
        <taxon>Microbacteriaceae</taxon>
        <taxon>Microbacterium</taxon>
    </lineage>
</organism>
<dbReference type="STRING" id="370764.SAMN04489810_3503"/>
<dbReference type="Pfam" id="PF13692">
    <property type="entry name" value="Glyco_trans_1_4"/>
    <property type="match status" value="1"/>
</dbReference>
<dbReference type="OrthoDB" id="9771846at2"/>
<dbReference type="RefSeq" id="WP_091492920.1">
    <property type="nucleotide sequence ID" value="NZ_LT629692.1"/>
</dbReference>
<dbReference type="PANTHER" id="PTHR12526">
    <property type="entry name" value="GLYCOSYLTRANSFERASE"/>
    <property type="match status" value="1"/>
</dbReference>
<gene>
    <name evidence="1" type="ORF">SAMN04489810_3503</name>
</gene>
<sequence>MTMADHSPLDEVRTPAASDYVFTFSYESFADAHKRGMMRPPDRLLSTLMTSPEVRKLVVADPYRSRATNWARALIDVRHRGRNTADIRHVSPMRWARADPTDLDEVAAAYAGYEKQIRDAAAAAGLQKPAFITANPLVAGFSDLSWTSGGLYYARDDWLSSPARRKYWPAYREAYRRISERGHAVAAVSQEIIDRIGPTGPHRVVPNGIEPDEWLGSQPAAPEWFARIPGPRAVYVGTLDSRLDLEGLRALATARPDLHIVLIGPAPDAGYVAQLRALPNVHIRGLVGRREVVAVLRNAELTLLAHRRTPLTEAMSPLKVYEYLAAGRPVLATDLLPVNGLGERVLLAPTVAEFTDLTDAALALGVQDESERRAFVLANAWSSRHHEILSLLEGSG</sequence>
<dbReference type="PANTHER" id="PTHR12526:SF630">
    <property type="entry name" value="GLYCOSYLTRANSFERASE"/>
    <property type="match status" value="1"/>
</dbReference>